<accession>A0A6F8PV15</accession>
<dbReference type="CDD" id="cd00565">
    <property type="entry name" value="Ubl_ThiS"/>
    <property type="match status" value="1"/>
</dbReference>
<dbReference type="Proteomes" id="UP000501726">
    <property type="component" value="Chromosome"/>
</dbReference>
<dbReference type="AlphaFoldDB" id="A0A6F8PV15"/>
<name>A0A6F8PV15_9GAMM</name>
<dbReference type="SUPFAM" id="SSF54285">
    <property type="entry name" value="MoaD/ThiS"/>
    <property type="match status" value="1"/>
</dbReference>
<proteinExistence type="predicted"/>
<dbReference type="InterPro" id="IPR016155">
    <property type="entry name" value="Mopterin_synth/thiamin_S_b"/>
</dbReference>
<sequence length="68" mass="7492">MKIILNGEARQLSEPCSLEMALQSCAPNVRNVPFVVMLNKEFIPRSQYANSELKEGDELEIIGAIQGG</sequence>
<protein>
    <recommendedName>
        <fullName evidence="3">Thiamine biosynthesis protein ThiS</fullName>
    </recommendedName>
</protein>
<dbReference type="RefSeq" id="WP_173271918.1">
    <property type="nucleotide sequence ID" value="NZ_AP021889.1"/>
</dbReference>
<dbReference type="PANTHER" id="PTHR34472:SF1">
    <property type="entry name" value="SULFUR CARRIER PROTEIN THIS"/>
    <property type="match status" value="1"/>
</dbReference>
<dbReference type="PANTHER" id="PTHR34472">
    <property type="entry name" value="SULFUR CARRIER PROTEIN THIS"/>
    <property type="match status" value="1"/>
</dbReference>
<reference evidence="2" key="1">
    <citation type="submission" date="2019-11" db="EMBL/GenBank/DDBJ databases">
        <title>Isolation and characterization of two novel species in the genus Thiomicrorhabdus.</title>
        <authorList>
            <person name="Mochizuki J."/>
            <person name="Kojima H."/>
            <person name="Fukui M."/>
        </authorList>
    </citation>
    <scope>NUCLEOTIDE SEQUENCE [LARGE SCALE GENOMIC DNA]</scope>
    <source>
        <strain evidence="2">aks77</strain>
    </source>
</reference>
<dbReference type="Gene3D" id="3.10.20.30">
    <property type="match status" value="1"/>
</dbReference>
<organism evidence="1 2">
    <name type="scientific">Thiosulfatimonas sediminis</name>
    <dbReference type="NCBI Taxonomy" id="2675054"/>
    <lineage>
        <taxon>Bacteria</taxon>
        <taxon>Pseudomonadati</taxon>
        <taxon>Pseudomonadota</taxon>
        <taxon>Gammaproteobacteria</taxon>
        <taxon>Thiotrichales</taxon>
        <taxon>Piscirickettsiaceae</taxon>
        <taxon>Thiosulfatimonas</taxon>
    </lineage>
</organism>
<dbReference type="InterPro" id="IPR012675">
    <property type="entry name" value="Beta-grasp_dom_sf"/>
</dbReference>
<gene>
    <name evidence="1" type="ORF">THMIRHAS_12210</name>
</gene>
<dbReference type="KEGG" id="tse:THMIRHAS_12210"/>
<evidence type="ECO:0000313" key="2">
    <source>
        <dbReference type="Proteomes" id="UP000501726"/>
    </source>
</evidence>
<evidence type="ECO:0008006" key="3">
    <source>
        <dbReference type="Google" id="ProtNLM"/>
    </source>
</evidence>
<dbReference type="EMBL" id="AP021889">
    <property type="protein sequence ID" value="BBP45848.1"/>
    <property type="molecule type" value="Genomic_DNA"/>
</dbReference>
<dbReference type="Pfam" id="PF02597">
    <property type="entry name" value="ThiS"/>
    <property type="match status" value="1"/>
</dbReference>
<evidence type="ECO:0000313" key="1">
    <source>
        <dbReference type="EMBL" id="BBP45848.1"/>
    </source>
</evidence>
<keyword evidence="2" id="KW-1185">Reference proteome</keyword>
<dbReference type="NCBIfam" id="TIGR01683">
    <property type="entry name" value="thiS"/>
    <property type="match status" value="1"/>
</dbReference>
<dbReference type="InterPro" id="IPR003749">
    <property type="entry name" value="ThiS/MoaD-like"/>
</dbReference>
<dbReference type="InterPro" id="IPR010035">
    <property type="entry name" value="Thi_S"/>
</dbReference>